<sequence>MTTSSTEGDTGLLPNPMMVATSKGGRLRSLSGATDVESDYRILAAENFSFSTIPGGCYAGAGLLLRNALHRNCGIVWQQATPHTSDPSMVTREFASAISTDMEARLSMTAKHKRSGKSFWDFSYTSDRRGKGRDNDPRGEGPNTYPWGTEHANGTLDAWASDILEWTSFPVPTTSANSQHSDDGDDSDDSEFTVWEANKIAPCFESFVLFVAHHVKARFRQRIATGLFQPEDCRLILPVANKSREAERAGFLSTDYVDPVDFAHVECGMFPFDSNVERQAALAPHLIVADAEIAREKDGHDEAELRLATRTNALYFNQHNRQFAWGLTATDRTIHAYVFGPDDIWASTAMDITNAEGR</sequence>
<dbReference type="EMBL" id="JANBUH010000066">
    <property type="protein sequence ID" value="KAJ2755359.1"/>
    <property type="molecule type" value="Genomic_DNA"/>
</dbReference>
<dbReference type="AlphaFoldDB" id="A0A9W8LB11"/>
<organism evidence="2 3">
    <name type="scientific">Coemansia pectinata</name>
    <dbReference type="NCBI Taxonomy" id="1052879"/>
    <lineage>
        <taxon>Eukaryota</taxon>
        <taxon>Fungi</taxon>
        <taxon>Fungi incertae sedis</taxon>
        <taxon>Zoopagomycota</taxon>
        <taxon>Kickxellomycotina</taxon>
        <taxon>Kickxellomycetes</taxon>
        <taxon>Kickxellales</taxon>
        <taxon>Kickxellaceae</taxon>
        <taxon>Coemansia</taxon>
    </lineage>
</organism>
<evidence type="ECO:0000313" key="3">
    <source>
        <dbReference type="Proteomes" id="UP001140011"/>
    </source>
</evidence>
<proteinExistence type="predicted"/>
<comment type="caution">
    <text evidence="2">The sequence shown here is derived from an EMBL/GenBank/DDBJ whole genome shotgun (WGS) entry which is preliminary data.</text>
</comment>
<dbReference type="OrthoDB" id="5584477at2759"/>
<keyword evidence="3" id="KW-1185">Reference proteome</keyword>
<protein>
    <submittedName>
        <fullName evidence="2">Uncharacterized protein</fullName>
    </submittedName>
</protein>
<feature type="compositionally biased region" description="Basic and acidic residues" evidence="1">
    <location>
        <begin position="127"/>
        <end position="139"/>
    </location>
</feature>
<dbReference type="Proteomes" id="UP001140011">
    <property type="component" value="Unassembled WGS sequence"/>
</dbReference>
<accession>A0A9W8LB11</accession>
<gene>
    <name evidence="2" type="ORF">GGI19_001711</name>
</gene>
<evidence type="ECO:0000313" key="2">
    <source>
        <dbReference type="EMBL" id="KAJ2755359.1"/>
    </source>
</evidence>
<name>A0A9W8LB11_9FUNG</name>
<evidence type="ECO:0000256" key="1">
    <source>
        <dbReference type="SAM" id="MobiDB-lite"/>
    </source>
</evidence>
<reference evidence="2" key="1">
    <citation type="submission" date="2022-07" db="EMBL/GenBank/DDBJ databases">
        <title>Phylogenomic reconstructions and comparative analyses of Kickxellomycotina fungi.</title>
        <authorList>
            <person name="Reynolds N.K."/>
            <person name="Stajich J.E."/>
            <person name="Barry K."/>
            <person name="Grigoriev I.V."/>
            <person name="Crous P."/>
            <person name="Smith M.E."/>
        </authorList>
    </citation>
    <scope>NUCLEOTIDE SEQUENCE</scope>
    <source>
        <strain evidence="2">BCRC 34297</strain>
    </source>
</reference>
<feature type="region of interest" description="Disordered" evidence="1">
    <location>
        <begin position="127"/>
        <end position="150"/>
    </location>
</feature>